<feature type="transmembrane region" description="Helical" evidence="1">
    <location>
        <begin position="21"/>
        <end position="42"/>
    </location>
</feature>
<comment type="caution">
    <text evidence="2">The sequence shown here is derived from an EMBL/GenBank/DDBJ whole genome shotgun (WGS) entry which is preliminary data.</text>
</comment>
<keyword evidence="1" id="KW-0812">Transmembrane</keyword>
<keyword evidence="1" id="KW-0472">Membrane</keyword>
<organism evidence="2 3">
    <name type="scientific">Candidatus Uhrbacteria bacterium GW2011_GWF2_41_16</name>
    <dbReference type="NCBI Taxonomy" id="1618997"/>
    <lineage>
        <taxon>Bacteria</taxon>
        <taxon>Candidatus Uhriibacteriota</taxon>
    </lineage>
</organism>
<protein>
    <submittedName>
        <fullName evidence="2">Uncharacterized protein</fullName>
    </submittedName>
</protein>
<sequence length="58" mass="7048">MIKKSLAKFIIDLLRWSIRGIFLVTLIFVASFVCWFAFQFLVHMADFCRHTIFQDNWY</sequence>
<accession>A0A0G0Y7U1</accession>
<reference evidence="2 3" key="1">
    <citation type="journal article" date="2015" name="Nature">
        <title>rRNA introns, odd ribosomes, and small enigmatic genomes across a large radiation of phyla.</title>
        <authorList>
            <person name="Brown C.T."/>
            <person name="Hug L.A."/>
            <person name="Thomas B.C."/>
            <person name="Sharon I."/>
            <person name="Castelle C.J."/>
            <person name="Singh A."/>
            <person name="Wilkins M.J."/>
            <person name="Williams K.H."/>
            <person name="Banfield J.F."/>
        </authorList>
    </citation>
    <scope>NUCLEOTIDE SEQUENCE [LARGE SCALE GENOMIC DNA]</scope>
</reference>
<keyword evidence="1" id="KW-1133">Transmembrane helix</keyword>
<dbReference type="Proteomes" id="UP000034746">
    <property type="component" value="Unassembled WGS sequence"/>
</dbReference>
<gene>
    <name evidence="2" type="ORF">UU48_C0032G0001</name>
</gene>
<dbReference type="EMBL" id="LCAU01000032">
    <property type="protein sequence ID" value="KKR96377.1"/>
    <property type="molecule type" value="Genomic_DNA"/>
</dbReference>
<dbReference type="AlphaFoldDB" id="A0A0G0Y7U1"/>
<name>A0A0G0Y7U1_9BACT</name>
<evidence type="ECO:0000313" key="2">
    <source>
        <dbReference type="EMBL" id="KKR96377.1"/>
    </source>
</evidence>
<evidence type="ECO:0000256" key="1">
    <source>
        <dbReference type="SAM" id="Phobius"/>
    </source>
</evidence>
<proteinExistence type="predicted"/>
<evidence type="ECO:0000313" key="3">
    <source>
        <dbReference type="Proteomes" id="UP000034746"/>
    </source>
</evidence>